<feature type="repeat" description="ANK" evidence="3">
    <location>
        <begin position="306"/>
        <end position="338"/>
    </location>
</feature>
<feature type="compositionally biased region" description="Basic and acidic residues" evidence="4">
    <location>
        <begin position="634"/>
        <end position="661"/>
    </location>
</feature>
<gene>
    <name evidence="5" type="ORF">LSH36_951g03000</name>
</gene>
<feature type="repeat" description="ANK" evidence="3">
    <location>
        <begin position="132"/>
        <end position="164"/>
    </location>
</feature>
<dbReference type="AlphaFoldDB" id="A0AAD9IWX1"/>
<dbReference type="InterPro" id="IPR051631">
    <property type="entry name" value="Ankyrin-KH/SAM_domain"/>
</dbReference>
<dbReference type="Proteomes" id="UP001208570">
    <property type="component" value="Unassembled WGS sequence"/>
</dbReference>
<dbReference type="EMBL" id="JAODUP010000951">
    <property type="protein sequence ID" value="KAK2142467.1"/>
    <property type="molecule type" value="Genomic_DNA"/>
</dbReference>
<dbReference type="SUPFAM" id="SSF48403">
    <property type="entry name" value="Ankyrin repeat"/>
    <property type="match status" value="2"/>
</dbReference>
<dbReference type="PROSITE" id="PS50096">
    <property type="entry name" value="IQ"/>
    <property type="match status" value="1"/>
</dbReference>
<dbReference type="InterPro" id="IPR036770">
    <property type="entry name" value="Ankyrin_rpt-contain_sf"/>
</dbReference>
<organism evidence="5 6">
    <name type="scientific">Paralvinella palmiformis</name>
    <dbReference type="NCBI Taxonomy" id="53620"/>
    <lineage>
        <taxon>Eukaryota</taxon>
        <taxon>Metazoa</taxon>
        <taxon>Spiralia</taxon>
        <taxon>Lophotrochozoa</taxon>
        <taxon>Annelida</taxon>
        <taxon>Polychaeta</taxon>
        <taxon>Sedentaria</taxon>
        <taxon>Canalipalpata</taxon>
        <taxon>Terebellida</taxon>
        <taxon>Terebelliformia</taxon>
        <taxon>Alvinellidae</taxon>
        <taxon>Paralvinella</taxon>
    </lineage>
</organism>
<dbReference type="PANTHER" id="PTHR23206">
    <property type="entry name" value="MASK PROTEIN"/>
    <property type="match status" value="1"/>
</dbReference>
<dbReference type="InterPro" id="IPR002110">
    <property type="entry name" value="Ankyrin_rpt"/>
</dbReference>
<feature type="compositionally biased region" description="Polar residues" evidence="4">
    <location>
        <begin position="667"/>
        <end position="678"/>
    </location>
</feature>
<feature type="repeat" description="ANK" evidence="3">
    <location>
        <begin position="430"/>
        <end position="462"/>
    </location>
</feature>
<feature type="repeat" description="ANK" evidence="3">
    <location>
        <begin position="99"/>
        <end position="131"/>
    </location>
</feature>
<comment type="caution">
    <text evidence="5">The sequence shown here is derived from an EMBL/GenBank/DDBJ whole genome shotgun (WGS) entry which is preliminary data.</text>
</comment>
<dbReference type="InterPro" id="IPR000048">
    <property type="entry name" value="IQ_motif_EF-hand-BS"/>
</dbReference>
<proteinExistence type="predicted"/>
<feature type="repeat" description="ANK" evidence="3">
    <location>
        <begin position="496"/>
        <end position="528"/>
    </location>
</feature>
<evidence type="ECO:0000256" key="2">
    <source>
        <dbReference type="ARBA" id="ARBA00023043"/>
    </source>
</evidence>
<dbReference type="PROSITE" id="PS50297">
    <property type="entry name" value="ANK_REP_REGION"/>
    <property type="match status" value="9"/>
</dbReference>
<evidence type="ECO:0000256" key="3">
    <source>
        <dbReference type="PROSITE-ProRule" id="PRU00023"/>
    </source>
</evidence>
<dbReference type="Gene3D" id="1.25.40.20">
    <property type="entry name" value="Ankyrin repeat-containing domain"/>
    <property type="match status" value="5"/>
</dbReference>
<feature type="region of interest" description="Disordered" evidence="4">
    <location>
        <begin position="634"/>
        <end position="678"/>
    </location>
</feature>
<protein>
    <recommendedName>
        <fullName evidence="7">Inversin</fullName>
    </recommendedName>
</protein>
<evidence type="ECO:0008006" key="7">
    <source>
        <dbReference type="Google" id="ProtNLM"/>
    </source>
</evidence>
<reference evidence="5" key="1">
    <citation type="journal article" date="2023" name="Mol. Biol. Evol.">
        <title>Third-Generation Sequencing Reveals the Adaptive Role of the Epigenome in Three Deep-Sea Polychaetes.</title>
        <authorList>
            <person name="Perez M."/>
            <person name="Aroh O."/>
            <person name="Sun Y."/>
            <person name="Lan Y."/>
            <person name="Juniper S.K."/>
            <person name="Young C.R."/>
            <person name="Angers B."/>
            <person name="Qian P.Y."/>
        </authorList>
    </citation>
    <scope>NUCLEOTIDE SEQUENCE</scope>
    <source>
        <strain evidence="5">P08H-3</strain>
    </source>
</reference>
<dbReference type="SMART" id="SM00015">
    <property type="entry name" value="IQ"/>
    <property type="match status" value="1"/>
</dbReference>
<dbReference type="Pfam" id="PF00612">
    <property type="entry name" value="IQ"/>
    <property type="match status" value="1"/>
</dbReference>
<accession>A0AAD9IWX1</accession>
<dbReference type="Pfam" id="PF12796">
    <property type="entry name" value="Ank_2"/>
    <property type="match status" value="5"/>
</dbReference>
<dbReference type="PROSITE" id="PS50088">
    <property type="entry name" value="ANK_REPEAT"/>
    <property type="match status" value="10"/>
</dbReference>
<name>A0AAD9IWX1_9ANNE</name>
<evidence type="ECO:0000313" key="6">
    <source>
        <dbReference type="Proteomes" id="UP001208570"/>
    </source>
</evidence>
<dbReference type="PRINTS" id="PR01415">
    <property type="entry name" value="ANKYRIN"/>
</dbReference>
<dbReference type="GO" id="GO:0045087">
    <property type="term" value="P:innate immune response"/>
    <property type="evidence" value="ECO:0007669"/>
    <property type="project" value="TreeGrafter"/>
</dbReference>
<feature type="repeat" description="ANK" evidence="3">
    <location>
        <begin position="529"/>
        <end position="561"/>
    </location>
</feature>
<feature type="repeat" description="ANK" evidence="3">
    <location>
        <begin position="339"/>
        <end position="371"/>
    </location>
</feature>
<keyword evidence="6" id="KW-1185">Reference proteome</keyword>
<dbReference type="GO" id="GO:0005737">
    <property type="term" value="C:cytoplasm"/>
    <property type="evidence" value="ECO:0007669"/>
    <property type="project" value="TreeGrafter"/>
</dbReference>
<dbReference type="Pfam" id="PF00023">
    <property type="entry name" value="Ank"/>
    <property type="match status" value="1"/>
</dbReference>
<evidence type="ECO:0000256" key="1">
    <source>
        <dbReference type="ARBA" id="ARBA00022737"/>
    </source>
</evidence>
<dbReference type="SMART" id="SM00248">
    <property type="entry name" value="ANK"/>
    <property type="match status" value="14"/>
</dbReference>
<evidence type="ECO:0000256" key="4">
    <source>
        <dbReference type="SAM" id="MobiDB-lite"/>
    </source>
</evidence>
<feature type="repeat" description="ANK" evidence="3">
    <location>
        <begin position="200"/>
        <end position="232"/>
    </location>
</feature>
<keyword evidence="2 3" id="KW-0040">ANK repeat</keyword>
<feature type="repeat" description="ANK" evidence="3">
    <location>
        <begin position="270"/>
        <end position="290"/>
    </location>
</feature>
<dbReference type="CDD" id="cd23767">
    <property type="entry name" value="IQCD"/>
    <property type="match status" value="1"/>
</dbReference>
<sequence>MSAAWSACCFRRSGSHADQLTDSEIEEMAPDGQMNDVTLESEHLEGPVLALNHRRGNTLILPDTRHKRNDGEVMFSTERAPQKVDTAASRHELNSGDKFGRSPLMYCIFGDRPECVEMLIKANVDINKKDIGGRTALHWAAHKGNFKCLKLLLNKGADWKAKDNDGQSAIHLSTRHKSPKCLALLLRHLQPGEVDDQDKNKRTALHWAASYGNLEHVKMLIKQDSNIGIPDVEGKTPLHWAASSKGIQAVDCVQIILDTAPSVINWQDYEGRTALHLAVADGNEAIVQALNKQKSLECNVSAFDNMFRTPLHWAAVLGHSHIAEMLLDSGADYASSDSNGATPLHYAAQNDYDETVSVFLQRKGLRDEPDMEGRTAFVWAAGKGADKVIQTFITYKADMTQTDKTGGTGHASTVKLLLQNSAQVNMTDLQKHTPLFRACEMGHTNVVQTLIDNGARVDIQDQDGRSPLHWAALGGHAYICQTLIKYGIEPNIRDNNGRTPLQCAAYGGFVNCMSVLIEHKADSNSQDKEGMTALHWACSKGHSDAVRLLIEFNAFPNHMEFTEDRYTPLDYALMGEHYDVAQYMIEQGALSITGIQDIAALKIQAVFRGYRVRKTFVERKRLLMKHEQLRKDAAKKKAEEECKRKDNKHKQEVAERRNKDESDADQSETSTDSGLESIAAENNTGGSVLQKPCATANHQAAPAPTALRKRRKEPVISEEEIIMRKKQVNQQVVKDERRRLKEFRRKDWAARVIQRAWKRRKLLRSLTPAKRSLLRVWNPSIIAAKQRAMVEQIYNQKMCMPVWQPKLKNTSRPTWFKLIPSAAAVSFNFALGQYFPHGEAGRHLRHSLSEYIDITADFDQMKVNDSIQPHHFSYNMYDS</sequence>
<dbReference type="PANTHER" id="PTHR23206:SF7">
    <property type="entry name" value="PROTEIN KINASE DOMAIN-CONTAINING PROTEIN"/>
    <property type="match status" value="1"/>
</dbReference>
<feature type="repeat" description="ANK" evidence="3">
    <location>
        <begin position="463"/>
        <end position="495"/>
    </location>
</feature>
<evidence type="ECO:0000313" key="5">
    <source>
        <dbReference type="EMBL" id="KAK2142467.1"/>
    </source>
</evidence>
<keyword evidence="1" id="KW-0677">Repeat</keyword>